<evidence type="ECO:0000313" key="1">
    <source>
        <dbReference type="EMBL" id="QEM41121.1"/>
    </source>
</evidence>
<evidence type="ECO:0000313" key="2">
    <source>
        <dbReference type="Proteomes" id="UP000322075"/>
    </source>
</evidence>
<protein>
    <submittedName>
        <fullName evidence="1">RNA polymerase</fullName>
    </submittedName>
</protein>
<organism evidence="1 2">
    <name type="scientific">Pseudomonas phage Zuri</name>
    <dbReference type="NCBI Taxonomy" id="2604899"/>
    <lineage>
        <taxon>Viruses</taxon>
        <taxon>Duplodnaviria</taxon>
        <taxon>Heunggongvirae</taxon>
        <taxon>Uroviricota</taxon>
        <taxon>Caudoviricetes</taxon>
        <taxon>Schitoviridae</taxon>
        <taxon>Zurivirus</taxon>
        <taxon>Zurivirus zuri</taxon>
    </lineage>
</organism>
<sequence length="184" mass="20831">MIYVNQPISYTMLGVQLHDDDWFEFEWVTRGPNFKPDDSNLVHTRKSNWPTGVIPVAVRASTIIQRKGGQQLSVSAVGLGLTKTKAHCDAQQRLRHKLTKLAKMNKAIVSYGPTEVIICRKDNSTNVFGRGKTFALAVHNLQWNLAELERLSNALPPPTNQEHVLVMEPTEKTSWLKKLISIFR</sequence>
<gene>
    <name evidence="1" type="ORF">Zuri_24</name>
</gene>
<accession>A0A5C1K4Z2</accession>
<name>A0A5C1K4Z2_9CAUD</name>
<dbReference type="Proteomes" id="UP000322075">
    <property type="component" value="Segment"/>
</dbReference>
<reference evidence="1" key="1">
    <citation type="submission" date="2019-04" db="EMBL/GenBank/DDBJ databases">
        <authorList>
            <person name="Assadpour T."/>
            <person name="Ahmed J."/>
            <person name="Anderson S."/>
            <person name="Espinosa K."/>
            <person name="Gadsden T."/>
            <person name="Graham A."/>
            <person name="Hajjar W."/>
            <person name="Howard T."/>
            <person name="Lacafta O."/>
            <person name="Matney K."/>
            <person name="Matsen K."/>
            <person name="Osu J."/>
            <person name="Rupe E."/>
            <person name="Sang H."/>
            <person name="Wadi S."/>
            <person name="McNeal J."/>
            <person name="Temple L."/>
        </authorList>
    </citation>
    <scope>NUCLEOTIDE SEQUENCE [LARGE SCALE GENOMIC DNA]</scope>
</reference>
<dbReference type="EMBL" id="MK863032">
    <property type="protein sequence ID" value="QEM41121.1"/>
    <property type="molecule type" value="Genomic_DNA"/>
</dbReference>
<keyword evidence="2" id="KW-1185">Reference proteome</keyword>
<proteinExistence type="predicted"/>